<dbReference type="PANTHER" id="PTHR43031">
    <property type="entry name" value="FAD-DEPENDENT OXIDOREDUCTASE"/>
    <property type="match status" value="1"/>
</dbReference>
<dbReference type="PROSITE" id="PS50206">
    <property type="entry name" value="RHODANESE_3"/>
    <property type="match status" value="1"/>
</dbReference>
<dbReference type="SMART" id="SM00450">
    <property type="entry name" value="RHOD"/>
    <property type="match status" value="1"/>
</dbReference>
<sequence length="102" mass="11168">MGLLARFLGIEKTNLQPVIDQGCLIIDVRTPEEFRHAHLESSVNIPLDTLLSKIDGLKSNELPVITCCRSGARSARATKMLKQAGITAYNGGAWESLRGYAR</sequence>
<dbReference type="CDD" id="cd00158">
    <property type="entry name" value="RHOD"/>
    <property type="match status" value="1"/>
</dbReference>
<evidence type="ECO:0000313" key="2">
    <source>
        <dbReference type="EMBL" id="TDE09191.1"/>
    </source>
</evidence>
<name>A0A4R5DBK5_9BACT</name>
<dbReference type="OrthoDB" id="9808735at2"/>
<dbReference type="RefSeq" id="WP_131962262.1">
    <property type="nucleotide sequence ID" value="NZ_SMFL01000021.1"/>
</dbReference>
<dbReference type="EMBL" id="SMFL01000021">
    <property type="protein sequence ID" value="TDE09191.1"/>
    <property type="molecule type" value="Genomic_DNA"/>
</dbReference>
<accession>A0A4R5DBK5</accession>
<dbReference type="AlphaFoldDB" id="A0A4R5DBK5"/>
<reference evidence="2 3" key="1">
    <citation type="submission" date="2019-03" db="EMBL/GenBank/DDBJ databases">
        <title>Dyadobacter AR-3-6 sp. nov., isolated from arctic soil.</title>
        <authorList>
            <person name="Chaudhary D.K."/>
        </authorList>
    </citation>
    <scope>NUCLEOTIDE SEQUENCE [LARGE SCALE GENOMIC DNA]</scope>
    <source>
        <strain evidence="2 3">AR-3-6</strain>
    </source>
</reference>
<proteinExistence type="predicted"/>
<dbReference type="Pfam" id="PF00581">
    <property type="entry name" value="Rhodanese"/>
    <property type="match status" value="1"/>
</dbReference>
<dbReference type="PANTHER" id="PTHR43031:SF1">
    <property type="entry name" value="PYRIDINE NUCLEOTIDE-DISULPHIDE OXIDOREDUCTASE"/>
    <property type="match status" value="1"/>
</dbReference>
<organism evidence="2 3">
    <name type="scientific">Dyadobacter psychrotolerans</name>
    <dbReference type="NCBI Taxonomy" id="2541721"/>
    <lineage>
        <taxon>Bacteria</taxon>
        <taxon>Pseudomonadati</taxon>
        <taxon>Bacteroidota</taxon>
        <taxon>Cytophagia</taxon>
        <taxon>Cytophagales</taxon>
        <taxon>Spirosomataceae</taxon>
        <taxon>Dyadobacter</taxon>
    </lineage>
</organism>
<dbReference type="InterPro" id="IPR036873">
    <property type="entry name" value="Rhodanese-like_dom_sf"/>
</dbReference>
<dbReference type="Gene3D" id="3.40.250.10">
    <property type="entry name" value="Rhodanese-like domain"/>
    <property type="match status" value="1"/>
</dbReference>
<gene>
    <name evidence="2" type="ORF">E0F88_31065</name>
</gene>
<keyword evidence="3" id="KW-1185">Reference proteome</keyword>
<comment type="caution">
    <text evidence="2">The sequence shown here is derived from an EMBL/GenBank/DDBJ whole genome shotgun (WGS) entry which is preliminary data.</text>
</comment>
<protein>
    <submittedName>
        <fullName evidence="2">Rhodanese-like domain-containing protein</fullName>
    </submittedName>
</protein>
<dbReference type="InterPro" id="IPR050229">
    <property type="entry name" value="GlpE_sulfurtransferase"/>
</dbReference>
<evidence type="ECO:0000313" key="3">
    <source>
        <dbReference type="Proteomes" id="UP000294850"/>
    </source>
</evidence>
<dbReference type="SUPFAM" id="SSF52821">
    <property type="entry name" value="Rhodanese/Cell cycle control phosphatase"/>
    <property type="match status" value="1"/>
</dbReference>
<feature type="domain" description="Rhodanese" evidence="1">
    <location>
        <begin position="19"/>
        <end position="96"/>
    </location>
</feature>
<dbReference type="InterPro" id="IPR001763">
    <property type="entry name" value="Rhodanese-like_dom"/>
</dbReference>
<evidence type="ECO:0000259" key="1">
    <source>
        <dbReference type="PROSITE" id="PS50206"/>
    </source>
</evidence>
<dbReference type="Proteomes" id="UP000294850">
    <property type="component" value="Unassembled WGS sequence"/>
</dbReference>